<accession>I7ALP6</accession>
<proteinExistence type="predicted"/>
<dbReference type="Proteomes" id="UP000010094">
    <property type="component" value="Chromosome II"/>
</dbReference>
<dbReference type="HOGENOM" id="CLU_131614_0_0_1"/>
<dbReference type="RefSeq" id="XP_009264091.1">
    <property type="nucleotide sequence ID" value="XM_009265816.1"/>
</dbReference>
<evidence type="ECO:0000313" key="2">
    <source>
        <dbReference type="Proteomes" id="UP000010094"/>
    </source>
</evidence>
<organism evidence="1 2">
    <name type="scientific">Encephalitozoon romaleae (strain SJ-2008)</name>
    <name type="common">Microsporidian parasite</name>
    <dbReference type="NCBI Taxonomy" id="1178016"/>
    <lineage>
        <taxon>Eukaryota</taxon>
        <taxon>Fungi</taxon>
        <taxon>Fungi incertae sedis</taxon>
        <taxon>Microsporidia</taxon>
        <taxon>Unikaryonidae</taxon>
        <taxon>Encephalitozoon</taxon>
    </lineage>
</organism>
<dbReference type="GeneID" id="20520881"/>
<protein>
    <submittedName>
        <fullName evidence="1">Uncharacterized protein</fullName>
    </submittedName>
</protein>
<name>I7ALP6_ENCRO</name>
<sequence>MDERLKEVSRLMKEIKGKLEAIIQNSMHIKEFNYKAEALLAAFDAYTIYDPESNLGADRASLDIVSPRKNMQEEGTKEEVVLLPPSGIRKEESFEEFMERMESNTMCNKMFRANATKIAKFLYANKEGAALEEIIKTTGISRYRCVDILNSMLRTDPPLVSKRFDKGFIYSIVLL</sequence>
<dbReference type="OrthoDB" id="2195889at2759"/>
<evidence type="ECO:0000313" key="1">
    <source>
        <dbReference type="EMBL" id="AFN82594.1"/>
    </source>
</evidence>
<dbReference type="AlphaFoldDB" id="I7ALP6"/>
<keyword evidence="2" id="KW-1185">Reference proteome</keyword>
<dbReference type="EMBL" id="CP003519">
    <property type="protein sequence ID" value="AFN82594.1"/>
    <property type="molecule type" value="Genomic_DNA"/>
</dbReference>
<gene>
    <name evidence="1" type="ordered locus">EROM_021190</name>
</gene>
<reference evidence="1 2" key="1">
    <citation type="journal article" date="2012" name="Proc. Natl. Acad. Sci. U.S.A.">
        <title>Gain and loss of multiple functionally related, horizontally transferred genes in the reduced genomes of two microsporidian parasites.</title>
        <authorList>
            <person name="Pombert J.-F."/>
            <person name="Selman M."/>
            <person name="Burki F."/>
            <person name="Bardell F.T."/>
            <person name="Farinelli L."/>
            <person name="Solter L.F."/>
            <person name="Whitman D.W."/>
            <person name="Weiss L.M."/>
            <person name="Corradi N."/>
            <person name="Keeling P.J."/>
        </authorList>
    </citation>
    <scope>NUCLEOTIDE SEQUENCE [LARGE SCALE GENOMIC DNA]</scope>
    <source>
        <strain evidence="1 2">SJ-2008</strain>
    </source>
</reference>
<dbReference type="VEuPathDB" id="MicrosporidiaDB:EROM_021190"/>
<dbReference type="KEGG" id="ero:EROM_021190"/>